<dbReference type="Proteomes" id="UP000321532">
    <property type="component" value="Unassembled WGS sequence"/>
</dbReference>
<sequence length="50" mass="5545">MINLGCITLYKLKIEDKVVTTILPPVASSAFDFGFTNQNKNMIDELQRGG</sequence>
<name>A0A512B645_9BACT</name>
<keyword evidence="2" id="KW-1185">Reference proteome</keyword>
<accession>A0A512B645</accession>
<comment type="caution">
    <text evidence="1">The sequence shown here is derived from an EMBL/GenBank/DDBJ whole genome shotgun (WGS) entry which is preliminary data.</text>
</comment>
<reference evidence="1 2" key="1">
    <citation type="submission" date="2019-07" db="EMBL/GenBank/DDBJ databases">
        <title>Whole genome shotgun sequence of Adhaeribacter aerolatus NBRC 106133.</title>
        <authorList>
            <person name="Hosoyama A."/>
            <person name="Uohara A."/>
            <person name="Ohji S."/>
            <person name="Ichikawa N."/>
        </authorList>
    </citation>
    <scope>NUCLEOTIDE SEQUENCE [LARGE SCALE GENOMIC DNA]</scope>
    <source>
        <strain evidence="1 2">NBRC 106133</strain>
    </source>
</reference>
<organism evidence="1 2">
    <name type="scientific">Adhaeribacter aerolatus</name>
    <dbReference type="NCBI Taxonomy" id="670289"/>
    <lineage>
        <taxon>Bacteria</taxon>
        <taxon>Pseudomonadati</taxon>
        <taxon>Bacteroidota</taxon>
        <taxon>Cytophagia</taxon>
        <taxon>Cytophagales</taxon>
        <taxon>Hymenobacteraceae</taxon>
        <taxon>Adhaeribacter</taxon>
    </lineage>
</organism>
<proteinExistence type="predicted"/>
<dbReference type="AlphaFoldDB" id="A0A512B645"/>
<evidence type="ECO:0000313" key="1">
    <source>
        <dbReference type="EMBL" id="GEO07429.1"/>
    </source>
</evidence>
<evidence type="ECO:0000313" key="2">
    <source>
        <dbReference type="Proteomes" id="UP000321532"/>
    </source>
</evidence>
<protein>
    <submittedName>
        <fullName evidence="1">Uncharacterized protein</fullName>
    </submittedName>
</protein>
<dbReference type="EMBL" id="BJYS01000062">
    <property type="protein sequence ID" value="GEO07429.1"/>
    <property type="molecule type" value="Genomic_DNA"/>
</dbReference>
<gene>
    <name evidence="1" type="ORF">AAE02nite_50930</name>
</gene>